<dbReference type="EMBL" id="CP027754">
    <property type="protein sequence ID" value="AZE54609.1"/>
    <property type="molecule type" value="Genomic_DNA"/>
</dbReference>
<dbReference type="Proteomes" id="UP000268696">
    <property type="component" value="Chromosome"/>
</dbReference>
<reference evidence="1 2" key="1">
    <citation type="submission" date="2018-03" db="EMBL/GenBank/DDBJ databases">
        <title>Diversity of phytobeneficial traits revealed by whole-genome analysis of worldwide-isolated phenazine-producing Pseudomonas spp.</title>
        <authorList>
            <person name="Biessy A."/>
            <person name="Novinscak A."/>
            <person name="Blom J."/>
            <person name="Leger G."/>
            <person name="Thomashow L.S."/>
            <person name="Cazorla F.M."/>
            <person name="Josic D."/>
            <person name="Filion M."/>
        </authorList>
    </citation>
    <scope>NUCLEOTIDE SEQUENCE [LARGE SCALE GENOMIC DNA]</scope>
    <source>
        <strain evidence="1 2">30B</strain>
    </source>
</reference>
<evidence type="ECO:0000313" key="2">
    <source>
        <dbReference type="Proteomes" id="UP000268696"/>
    </source>
</evidence>
<evidence type="ECO:0000313" key="1">
    <source>
        <dbReference type="EMBL" id="AZE54609.1"/>
    </source>
</evidence>
<name>A0A3G7U7Q9_9PSED</name>
<protein>
    <submittedName>
        <fullName evidence="1">Uncharacterized protein</fullName>
    </submittedName>
</protein>
<accession>A0A3G7U7Q9</accession>
<proteinExistence type="predicted"/>
<sequence>MFDKINILLRSDVGDASVESTNFLRAIINEKKFEASIVGGRYDGDEKNGYVVLGGEARLREERQHIPLSLSPACRNCKMTRNMSCLPPVFRQALALAIYFLQKMGMNSIIWLRSKVDGCN</sequence>
<dbReference type="AlphaFoldDB" id="A0A3G7U7Q9"/>
<gene>
    <name evidence="1" type="ORF">C4K03_2454</name>
</gene>
<organism evidence="1 2">
    <name type="scientific">Pseudomonas synxantha</name>
    <dbReference type="NCBI Taxonomy" id="47883"/>
    <lineage>
        <taxon>Bacteria</taxon>
        <taxon>Pseudomonadati</taxon>
        <taxon>Pseudomonadota</taxon>
        <taxon>Gammaproteobacteria</taxon>
        <taxon>Pseudomonadales</taxon>
        <taxon>Pseudomonadaceae</taxon>
        <taxon>Pseudomonas</taxon>
    </lineage>
</organism>
<dbReference type="RefSeq" id="WP_124377375.1">
    <property type="nucleotide sequence ID" value="NZ_CP027754.1"/>
</dbReference>